<dbReference type="PANTHER" id="PTHR11058">
    <property type="entry name" value="NADH-UBIQUINONE OXIDOREDUCTASE CHAIN 3"/>
    <property type="match status" value="1"/>
</dbReference>
<feature type="transmembrane region" description="Helical" evidence="13">
    <location>
        <begin position="6"/>
        <end position="28"/>
    </location>
</feature>
<dbReference type="RefSeq" id="YP_665673.1">
    <property type="nucleotide sequence ID" value="NC_008239.1"/>
</dbReference>
<organism evidence="14">
    <name type="scientific">Nephroselmis olivacea</name>
    <name type="common">Green alga</name>
    <dbReference type="NCBI Taxonomy" id="31312"/>
    <lineage>
        <taxon>Eukaryota</taxon>
        <taxon>Viridiplantae</taxon>
        <taxon>Chlorophyta</taxon>
        <taxon>Nephroselmidophyceae</taxon>
        <taxon>Nephroselmidales</taxon>
        <taxon>Nephroselmidaceae</taxon>
        <taxon>Nephroselmis</taxon>
    </lineage>
</organism>
<dbReference type="EMBL" id="AF110138">
    <property type="protein sequence ID" value="AAF03200.1"/>
    <property type="molecule type" value="Genomic_DNA"/>
</dbReference>
<comment type="subcellular location">
    <subcellularLocation>
        <location evidence="2 13">Mitochondrion membrane</location>
        <topology evidence="2 13">Multi-pass membrane protein</topology>
    </subcellularLocation>
</comment>
<geneLocation type="mitochondrion" evidence="14"/>
<keyword evidence="14" id="KW-0560">Oxidoreductase</keyword>
<keyword evidence="11 13" id="KW-0472">Membrane</keyword>
<reference evidence="14" key="1">
    <citation type="journal article" date="1999" name="Plant Cell">
        <title>The complete mitochondrial DNA sequences of Nephroselmis olivacea and Pedinomonas minor: two radically different evolutionary patterns within the green algae.</title>
        <authorList>
            <person name="Turmel M."/>
            <person name="Lemieux C."/>
            <person name="Burger G."/>
            <person name="Lang B.F."/>
            <person name="Otis C."/>
            <person name="Plante I."/>
            <person name="Gray M.W."/>
        </authorList>
    </citation>
    <scope>NUCLEOTIDE SEQUENCE</scope>
    <source>
        <strain evidence="14">NIES-484</strain>
    </source>
</reference>
<evidence type="ECO:0000256" key="3">
    <source>
        <dbReference type="ARBA" id="ARBA00008472"/>
    </source>
</evidence>
<dbReference type="EC" id="7.1.1.2" evidence="13"/>
<evidence type="ECO:0000313" key="14">
    <source>
        <dbReference type="EMBL" id="AAF03200.1"/>
    </source>
</evidence>
<evidence type="ECO:0000256" key="13">
    <source>
        <dbReference type="RuleBase" id="RU003640"/>
    </source>
</evidence>
<keyword evidence="13" id="KW-0679">Respiratory chain</keyword>
<keyword evidence="8 13" id="KW-1133">Transmembrane helix</keyword>
<accession>Q9TC97</accession>
<keyword evidence="7 13" id="KW-1278">Translocase</keyword>
<dbReference type="InterPro" id="IPR023043">
    <property type="entry name" value="NAD(P)H_OxRDtase_bac/plastid"/>
</dbReference>
<sequence length="118" mass="13552">MLEYISILVYLIISLGLAGLILGLSFLVGTPQKADPEKLSAYECGFDPFEDARGRFDIRFYLVAILFIIFDLEVTFLFPWAVTLSKQGLFGFWSMMVFLMILTIGFVYEWKKGALDWE</sequence>
<evidence type="ECO:0000256" key="1">
    <source>
        <dbReference type="ARBA" id="ARBA00003257"/>
    </source>
</evidence>
<evidence type="ECO:0000256" key="6">
    <source>
        <dbReference type="ARBA" id="ARBA00022692"/>
    </source>
</evidence>
<comment type="catalytic activity">
    <reaction evidence="12 13">
        <text>a ubiquinone + NADH + 5 H(+)(in) = a ubiquinol + NAD(+) + 4 H(+)(out)</text>
        <dbReference type="Rhea" id="RHEA:29091"/>
        <dbReference type="Rhea" id="RHEA-COMP:9565"/>
        <dbReference type="Rhea" id="RHEA-COMP:9566"/>
        <dbReference type="ChEBI" id="CHEBI:15378"/>
        <dbReference type="ChEBI" id="CHEBI:16389"/>
        <dbReference type="ChEBI" id="CHEBI:17976"/>
        <dbReference type="ChEBI" id="CHEBI:57540"/>
        <dbReference type="ChEBI" id="CHEBI:57945"/>
        <dbReference type="EC" id="7.1.1.2"/>
    </reaction>
</comment>
<evidence type="ECO:0000256" key="4">
    <source>
        <dbReference type="ARBA" id="ARBA00021007"/>
    </source>
</evidence>
<dbReference type="PANTHER" id="PTHR11058:SF9">
    <property type="entry name" value="NADH-UBIQUINONE OXIDOREDUCTASE CHAIN 3"/>
    <property type="match status" value="1"/>
</dbReference>
<evidence type="ECO:0000256" key="5">
    <source>
        <dbReference type="ARBA" id="ARBA00022448"/>
    </source>
</evidence>
<keyword evidence="10 13" id="KW-0830">Ubiquinone</keyword>
<comment type="function">
    <text evidence="1">Core subunit of the mitochondrial membrane respiratory chain NADH dehydrogenase (Complex I) that is believed to belong to the minimal assembly required for catalysis. Complex I functions in the transfer of electrons from NADH to the respiratory chain. The immediate electron acceptor for the enzyme is believed to be ubiquinone.</text>
</comment>
<feature type="transmembrane region" description="Helical" evidence="13">
    <location>
        <begin position="88"/>
        <end position="108"/>
    </location>
</feature>
<dbReference type="InterPro" id="IPR000440">
    <property type="entry name" value="NADH_UbQ/plastoQ_OxRdtase_su3"/>
</dbReference>
<evidence type="ECO:0000256" key="8">
    <source>
        <dbReference type="ARBA" id="ARBA00022989"/>
    </source>
</evidence>
<keyword evidence="5 13" id="KW-0813">Transport</keyword>
<dbReference type="GeneID" id="4178056"/>
<evidence type="ECO:0000256" key="11">
    <source>
        <dbReference type="ARBA" id="ARBA00023136"/>
    </source>
</evidence>
<gene>
    <name evidence="14" type="primary">nad3</name>
</gene>
<keyword evidence="6 13" id="KW-0812">Transmembrane</keyword>
<dbReference type="AlphaFoldDB" id="Q9TC97"/>
<name>Q9TC97_NEPOL</name>
<dbReference type="HAMAP" id="MF_01394">
    <property type="entry name" value="NDH1_NuoA"/>
    <property type="match status" value="1"/>
</dbReference>
<comment type="similarity">
    <text evidence="3 13">Belongs to the complex I subunit 3 family.</text>
</comment>
<dbReference type="Pfam" id="PF00507">
    <property type="entry name" value="Oxidored_q4"/>
    <property type="match status" value="1"/>
</dbReference>
<dbReference type="GO" id="GO:0016651">
    <property type="term" value="F:oxidoreductase activity, acting on NAD(P)H"/>
    <property type="evidence" value="ECO:0007669"/>
    <property type="project" value="InterPro"/>
</dbReference>
<feature type="transmembrane region" description="Helical" evidence="13">
    <location>
        <begin position="60"/>
        <end position="82"/>
    </location>
</feature>
<dbReference type="GO" id="GO:0008137">
    <property type="term" value="F:NADH dehydrogenase (ubiquinone) activity"/>
    <property type="evidence" value="ECO:0007669"/>
    <property type="project" value="UniProtKB-UniRule"/>
</dbReference>
<evidence type="ECO:0000256" key="7">
    <source>
        <dbReference type="ARBA" id="ARBA00022967"/>
    </source>
</evidence>
<comment type="function">
    <text evidence="13">Core subunit of the mitochondrial membrane respiratory chain NADH dehydrogenase (Complex I) which catalyzes electron transfer from NADH through the respiratory chain, using ubiquinone as an electron acceptor. Essential for the catalytic activity of complex I.</text>
</comment>
<dbReference type="GO" id="GO:0031966">
    <property type="term" value="C:mitochondrial membrane"/>
    <property type="evidence" value="ECO:0007669"/>
    <property type="project" value="UniProtKB-SubCell"/>
</dbReference>
<keyword evidence="9 13" id="KW-0520">NAD</keyword>
<dbReference type="FunFam" id="1.20.58.1610:FF:000004">
    <property type="entry name" value="NADH-quinone oxidoreductase subunit A"/>
    <property type="match status" value="1"/>
</dbReference>
<evidence type="ECO:0000256" key="9">
    <source>
        <dbReference type="ARBA" id="ARBA00023027"/>
    </source>
</evidence>
<dbReference type="GO" id="GO:0030964">
    <property type="term" value="C:NADH dehydrogenase complex"/>
    <property type="evidence" value="ECO:0007669"/>
    <property type="project" value="TreeGrafter"/>
</dbReference>
<dbReference type="InterPro" id="IPR038430">
    <property type="entry name" value="NDAH_ubi_oxred_su3_sf"/>
</dbReference>
<proteinExistence type="inferred from homology"/>
<evidence type="ECO:0000256" key="12">
    <source>
        <dbReference type="ARBA" id="ARBA00049551"/>
    </source>
</evidence>
<keyword evidence="13" id="KW-0249">Electron transport</keyword>
<evidence type="ECO:0000256" key="10">
    <source>
        <dbReference type="ARBA" id="ARBA00023075"/>
    </source>
</evidence>
<evidence type="ECO:0000256" key="2">
    <source>
        <dbReference type="ARBA" id="ARBA00004225"/>
    </source>
</evidence>
<protein>
    <recommendedName>
        <fullName evidence="4 13">NADH-ubiquinone oxidoreductase chain 3</fullName>
        <ecNumber evidence="13">7.1.1.2</ecNumber>
    </recommendedName>
</protein>
<dbReference type="Gene3D" id="1.20.58.1610">
    <property type="entry name" value="NADH:ubiquinone/plastoquinone oxidoreductase, chain 3"/>
    <property type="match status" value="1"/>
</dbReference>
<keyword evidence="13 14" id="KW-0496">Mitochondrion</keyword>